<comment type="catalytic activity">
    <reaction evidence="5 6">
        <text>NAD(+) + ATP = ADP + NADP(+) + H(+)</text>
        <dbReference type="Rhea" id="RHEA:18629"/>
        <dbReference type="ChEBI" id="CHEBI:15378"/>
        <dbReference type="ChEBI" id="CHEBI:30616"/>
        <dbReference type="ChEBI" id="CHEBI:57540"/>
        <dbReference type="ChEBI" id="CHEBI:58349"/>
        <dbReference type="ChEBI" id="CHEBI:456216"/>
        <dbReference type="EC" id="2.7.1.23"/>
    </reaction>
</comment>
<dbReference type="PANTHER" id="PTHR20275:SF0">
    <property type="entry name" value="NAD KINASE"/>
    <property type="match status" value="1"/>
</dbReference>
<feature type="binding site" evidence="6">
    <location>
        <position position="158"/>
    </location>
    <ligand>
        <name>NAD(+)</name>
        <dbReference type="ChEBI" id="CHEBI:57540"/>
    </ligand>
</feature>
<dbReference type="GO" id="GO:0006741">
    <property type="term" value="P:NADP+ biosynthetic process"/>
    <property type="evidence" value="ECO:0007669"/>
    <property type="project" value="UniProtKB-UniRule"/>
</dbReference>
<keyword evidence="8" id="KW-1185">Reference proteome</keyword>
<proteinExistence type="inferred from homology"/>
<evidence type="ECO:0000256" key="6">
    <source>
        <dbReference type="HAMAP-Rule" id="MF_00361"/>
    </source>
</evidence>
<dbReference type="PANTHER" id="PTHR20275">
    <property type="entry name" value="NAD KINASE"/>
    <property type="match status" value="1"/>
</dbReference>
<feature type="binding site" evidence="6">
    <location>
        <position position="79"/>
    </location>
    <ligand>
        <name>NAD(+)</name>
        <dbReference type="ChEBI" id="CHEBI:57540"/>
    </ligand>
</feature>
<evidence type="ECO:0000256" key="4">
    <source>
        <dbReference type="ARBA" id="ARBA00023027"/>
    </source>
</evidence>
<dbReference type="GO" id="GO:0019674">
    <property type="term" value="P:NAD+ metabolic process"/>
    <property type="evidence" value="ECO:0007669"/>
    <property type="project" value="InterPro"/>
</dbReference>
<comment type="function">
    <text evidence="6">Involved in the regulation of the intracellular balance of NAD and NADP, and is a key enzyme in the biosynthesis of NADP. Catalyzes specifically the phosphorylation on 2'-hydroxyl of the adenosine moiety of NAD to yield NADP.</text>
</comment>
<evidence type="ECO:0000256" key="5">
    <source>
        <dbReference type="ARBA" id="ARBA00047925"/>
    </source>
</evidence>
<dbReference type="InterPro" id="IPR017438">
    <property type="entry name" value="ATP-NAD_kinase_N"/>
</dbReference>
<evidence type="ECO:0000256" key="3">
    <source>
        <dbReference type="ARBA" id="ARBA00022857"/>
    </source>
</evidence>
<dbReference type="RefSeq" id="WP_212819188.1">
    <property type="nucleotide sequence ID" value="NZ_AP023415.1"/>
</dbReference>
<keyword evidence="1 6" id="KW-0808">Transferase</keyword>
<organism evidence="7 8">
    <name type="scientific">Vescimonas fastidiosa</name>
    <dbReference type="NCBI Taxonomy" id="2714353"/>
    <lineage>
        <taxon>Bacteria</taxon>
        <taxon>Bacillati</taxon>
        <taxon>Bacillota</taxon>
        <taxon>Clostridia</taxon>
        <taxon>Eubacteriales</taxon>
        <taxon>Oscillospiraceae</taxon>
        <taxon>Vescimonas</taxon>
    </lineage>
</organism>
<dbReference type="Proteomes" id="UP000681343">
    <property type="component" value="Chromosome"/>
</dbReference>
<comment type="similarity">
    <text evidence="6">Belongs to the NAD kinase family.</text>
</comment>
<evidence type="ECO:0000256" key="2">
    <source>
        <dbReference type="ARBA" id="ARBA00022777"/>
    </source>
</evidence>
<evidence type="ECO:0000313" key="7">
    <source>
        <dbReference type="EMBL" id="BCK78416.1"/>
    </source>
</evidence>
<evidence type="ECO:0000256" key="1">
    <source>
        <dbReference type="ARBA" id="ARBA00022679"/>
    </source>
</evidence>
<name>A0A810PXJ2_9FIRM</name>
<dbReference type="GO" id="GO:0046872">
    <property type="term" value="F:metal ion binding"/>
    <property type="evidence" value="ECO:0007669"/>
    <property type="project" value="UniProtKB-UniRule"/>
</dbReference>
<dbReference type="InterPro" id="IPR017437">
    <property type="entry name" value="ATP-NAD_kinase_PpnK-typ_C"/>
</dbReference>
<dbReference type="AlphaFoldDB" id="A0A810PXJ2"/>
<dbReference type="InterPro" id="IPR016064">
    <property type="entry name" value="NAD/diacylglycerol_kinase_sf"/>
</dbReference>
<sequence>MSKPKKIILCPNPYRDKDMTVAARSKEILDQEGFETVVCLPFQKEGYGAELGVPIQQLDREIKRADLLIAFGGDGTILHLAKTLAMNRVPVLGINLGSLGFMSELEPDELERLRDLKNWDLSIENRMMLDVSVVRDGRTVYNTIALNDAVISKGSIARVVRLEIYTEEGFLTWVGGDGVVISTPTGSTGYSMATGGPIVEPTARNILISPICPHSTRSSSYVLDPSHVIHVKAPDANRKFVYLSSDGSKAFSLKNNDTVQAKLSSHSMKLVRLSKKSFCEILDKKMAMEAAKYEK</sequence>
<dbReference type="KEGG" id="vfa:MM35RIKEN_06080"/>
<feature type="binding site" evidence="6">
    <location>
        <begin position="147"/>
        <end position="148"/>
    </location>
    <ligand>
        <name>NAD(+)</name>
        <dbReference type="ChEBI" id="CHEBI:57540"/>
    </ligand>
</feature>
<dbReference type="Gene3D" id="3.40.50.10330">
    <property type="entry name" value="Probable inorganic polyphosphate/atp-NAD kinase, domain 1"/>
    <property type="match status" value="1"/>
</dbReference>
<keyword evidence="6" id="KW-0547">Nucleotide-binding</keyword>
<dbReference type="HAMAP" id="MF_00361">
    <property type="entry name" value="NAD_kinase"/>
    <property type="match status" value="1"/>
</dbReference>
<gene>
    <name evidence="6" type="primary">nadK</name>
    <name evidence="7" type="ORF">MM35RIKEN_06080</name>
</gene>
<dbReference type="SUPFAM" id="SSF111331">
    <property type="entry name" value="NAD kinase/diacylglycerol kinase-like"/>
    <property type="match status" value="1"/>
</dbReference>
<evidence type="ECO:0000313" key="8">
    <source>
        <dbReference type="Proteomes" id="UP000681343"/>
    </source>
</evidence>
<keyword evidence="6" id="KW-0067">ATP-binding</keyword>
<dbReference type="Gene3D" id="2.60.200.30">
    <property type="entry name" value="Probable inorganic polyphosphate/atp-NAD kinase, domain 2"/>
    <property type="match status" value="1"/>
</dbReference>
<dbReference type="GO" id="GO:0005524">
    <property type="term" value="F:ATP binding"/>
    <property type="evidence" value="ECO:0007669"/>
    <property type="project" value="UniProtKB-KW"/>
</dbReference>
<comment type="subcellular location">
    <subcellularLocation>
        <location evidence="6">Cytoplasm</location>
    </subcellularLocation>
</comment>
<dbReference type="Pfam" id="PF20143">
    <property type="entry name" value="NAD_kinase_C"/>
    <property type="match status" value="1"/>
</dbReference>
<dbReference type="GO" id="GO:0005737">
    <property type="term" value="C:cytoplasm"/>
    <property type="evidence" value="ECO:0007669"/>
    <property type="project" value="UniProtKB-SubCell"/>
</dbReference>
<dbReference type="GO" id="GO:0003951">
    <property type="term" value="F:NAD+ kinase activity"/>
    <property type="evidence" value="ECO:0007669"/>
    <property type="project" value="UniProtKB-UniRule"/>
</dbReference>
<feature type="active site" description="Proton acceptor" evidence="6">
    <location>
        <position position="74"/>
    </location>
</feature>
<dbReference type="GO" id="GO:0051287">
    <property type="term" value="F:NAD binding"/>
    <property type="evidence" value="ECO:0007669"/>
    <property type="project" value="UniProtKB-ARBA"/>
</dbReference>
<keyword evidence="6" id="KW-0963">Cytoplasm</keyword>
<dbReference type="InterPro" id="IPR002504">
    <property type="entry name" value="NADK"/>
</dbReference>
<reference evidence="7" key="1">
    <citation type="submission" date="2020-09" db="EMBL/GenBank/DDBJ databases">
        <title>New species isolated from human feces.</title>
        <authorList>
            <person name="Kitahara M."/>
            <person name="Shigeno Y."/>
            <person name="Shime M."/>
            <person name="Matsumoto Y."/>
            <person name="Nakamura S."/>
            <person name="Motooka D."/>
            <person name="Fukuoka S."/>
            <person name="Nishikawa H."/>
            <person name="Benno Y."/>
        </authorList>
    </citation>
    <scope>NUCLEOTIDE SEQUENCE</scope>
    <source>
        <strain evidence="7">MM35</strain>
    </source>
</reference>
<comment type="caution">
    <text evidence="6">Lacks conserved residue(s) required for the propagation of feature annotation.</text>
</comment>
<protein>
    <recommendedName>
        <fullName evidence="6">NAD kinase</fullName>
        <ecNumber evidence="6">2.7.1.23</ecNumber>
    </recommendedName>
    <alternativeName>
        <fullName evidence="6">ATP-dependent NAD kinase</fullName>
    </alternativeName>
</protein>
<feature type="binding site" evidence="6">
    <location>
        <position position="177"/>
    </location>
    <ligand>
        <name>NAD(+)</name>
        <dbReference type="ChEBI" id="CHEBI:57540"/>
    </ligand>
</feature>
<keyword evidence="3 6" id="KW-0521">NADP</keyword>
<feature type="binding site" evidence="6">
    <location>
        <begin position="74"/>
        <end position="75"/>
    </location>
    <ligand>
        <name>NAD(+)</name>
        <dbReference type="ChEBI" id="CHEBI:57540"/>
    </ligand>
</feature>
<accession>A0A810PXJ2</accession>
<dbReference type="EC" id="2.7.1.23" evidence="6"/>
<comment type="cofactor">
    <cofactor evidence="6">
        <name>a divalent metal cation</name>
        <dbReference type="ChEBI" id="CHEBI:60240"/>
    </cofactor>
</comment>
<dbReference type="EMBL" id="AP023415">
    <property type="protein sequence ID" value="BCK78416.1"/>
    <property type="molecule type" value="Genomic_DNA"/>
</dbReference>
<keyword evidence="4 6" id="KW-0520">NAD</keyword>
<dbReference type="Pfam" id="PF01513">
    <property type="entry name" value="NAD_kinase"/>
    <property type="match status" value="1"/>
</dbReference>
<keyword evidence="2 6" id="KW-0418">Kinase</keyword>